<feature type="compositionally biased region" description="Polar residues" evidence="1">
    <location>
        <begin position="896"/>
        <end position="906"/>
    </location>
</feature>
<feature type="compositionally biased region" description="Polar residues" evidence="1">
    <location>
        <begin position="158"/>
        <end position="167"/>
    </location>
</feature>
<evidence type="ECO:0000313" key="3">
    <source>
        <dbReference type="Proteomes" id="UP000192596"/>
    </source>
</evidence>
<proteinExistence type="predicted"/>
<dbReference type="InterPro" id="IPR029006">
    <property type="entry name" value="ADF-H/Gelsolin-like_dom_sf"/>
</dbReference>
<evidence type="ECO:0000313" key="2">
    <source>
        <dbReference type="EMBL" id="OQO10277.1"/>
    </source>
</evidence>
<feature type="region of interest" description="Disordered" evidence="1">
    <location>
        <begin position="783"/>
        <end position="1098"/>
    </location>
</feature>
<feature type="compositionally biased region" description="Low complexity" evidence="1">
    <location>
        <begin position="289"/>
        <end position="309"/>
    </location>
</feature>
<dbReference type="OrthoDB" id="74412at2759"/>
<feature type="region of interest" description="Disordered" evidence="1">
    <location>
        <begin position="127"/>
        <end position="267"/>
    </location>
</feature>
<feature type="compositionally biased region" description="Polar residues" evidence="1">
    <location>
        <begin position="557"/>
        <end position="576"/>
    </location>
</feature>
<dbReference type="SUPFAM" id="SSF55753">
    <property type="entry name" value="Actin depolymerizing proteins"/>
    <property type="match status" value="1"/>
</dbReference>
<keyword evidence="3" id="KW-1185">Reference proteome</keyword>
<reference evidence="3" key="1">
    <citation type="submission" date="2017-03" db="EMBL/GenBank/DDBJ databases">
        <title>Genomes of endolithic fungi from Antarctica.</title>
        <authorList>
            <person name="Coleine C."/>
            <person name="Masonjones S."/>
            <person name="Stajich J.E."/>
        </authorList>
    </citation>
    <scope>NUCLEOTIDE SEQUENCE [LARGE SCALE GENOMIC DNA]</scope>
    <source>
        <strain evidence="3">CCFEE 5527</strain>
    </source>
</reference>
<feature type="region of interest" description="Disordered" evidence="1">
    <location>
        <begin position="289"/>
        <end position="346"/>
    </location>
</feature>
<feature type="region of interest" description="Disordered" evidence="1">
    <location>
        <begin position="1136"/>
        <end position="1171"/>
    </location>
</feature>
<feature type="compositionally biased region" description="Low complexity" evidence="1">
    <location>
        <begin position="973"/>
        <end position="987"/>
    </location>
</feature>
<feature type="compositionally biased region" description="Basic and acidic residues" evidence="1">
    <location>
        <begin position="171"/>
        <end position="185"/>
    </location>
</feature>
<name>A0A1V8TFW5_9PEZI</name>
<feature type="compositionally biased region" description="Basic and acidic residues" evidence="1">
    <location>
        <begin position="533"/>
        <end position="556"/>
    </location>
</feature>
<feature type="compositionally biased region" description="Polar residues" evidence="1">
    <location>
        <begin position="690"/>
        <end position="707"/>
    </location>
</feature>
<feature type="compositionally biased region" description="Basic and acidic residues" evidence="1">
    <location>
        <begin position="718"/>
        <end position="732"/>
    </location>
</feature>
<dbReference type="Proteomes" id="UP000192596">
    <property type="component" value="Unassembled WGS sequence"/>
</dbReference>
<feature type="region of interest" description="Disordered" evidence="1">
    <location>
        <begin position="440"/>
        <end position="462"/>
    </location>
</feature>
<dbReference type="InParanoid" id="A0A1V8TFW5"/>
<gene>
    <name evidence="2" type="ORF">B0A48_04635</name>
</gene>
<dbReference type="STRING" id="1507870.A0A1V8TFW5"/>
<feature type="compositionally biased region" description="Polar residues" evidence="1">
    <location>
        <begin position="809"/>
        <end position="839"/>
    </location>
</feature>
<feature type="compositionally biased region" description="Polar residues" evidence="1">
    <location>
        <begin position="1142"/>
        <end position="1157"/>
    </location>
</feature>
<feature type="compositionally biased region" description="Basic and acidic residues" evidence="1">
    <location>
        <begin position="310"/>
        <end position="324"/>
    </location>
</feature>
<feature type="compositionally biased region" description="Polar residues" evidence="1">
    <location>
        <begin position="960"/>
        <end position="972"/>
    </location>
</feature>
<feature type="compositionally biased region" description="Low complexity" evidence="1">
    <location>
        <begin position="226"/>
        <end position="242"/>
    </location>
</feature>
<dbReference type="Gene3D" id="3.40.20.10">
    <property type="entry name" value="Severin"/>
    <property type="match status" value="1"/>
</dbReference>
<comment type="caution">
    <text evidence="2">The sequence shown here is derived from an EMBL/GenBank/DDBJ whole genome shotgun (WGS) entry which is preliminary data.</text>
</comment>
<accession>A0A1V8TFW5</accession>
<protein>
    <recommendedName>
        <fullName evidence="4">ADF-H domain-containing protein</fullName>
    </recommendedName>
</protein>
<feature type="compositionally biased region" description="Polar residues" evidence="1">
    <location>
        <begin position="191"/>
        <end position="215"/>
    </location>
</feature>
<organism evidence="2 3">
    <name type="scientific">Cryoendolithus antarcticus</name>
    <dbReference type="NCBI Taxonomy" id="1507870"/>
    <lineage>
        <taxon>Eukaryota</taxon>
        <taxon>Fungi</taxon>
        <taxon>Dikarya</taxon>
        <taxon>Ascomycota</taxon>
        <taxon>Pezizomycotina</taxon>
        <taxon>Dothideomycetes</taxon>
        <taxon>Dothideomycetidae</taxon>
        <taxon>Cladosporiales</taxon>
        <taxon>Cladosporiaceae</taxon>
        <taxon>Cryoendolithus</taxon>
    </lineage>
</organism>
<evidence type="ECO:0000256" key="1">
    <source>
        <dbReference type="SAM" id="MobiDB-lite"/>
    </source>
</evidence>
<feature type="region of interest" description="Disordered" evidence="1">
    <location>
        <begin position="507"/>
        <end position="751"/>
    </location>
</feature>
<evidence type="ECO:0008006" key="4">
    <source>
        <dbReference type="Google" id="ProtNLM"/>
    </source>
</evidence>
<feature type="compositionally biased region" description="Low complexity" evidence="1">
    <location>
        <begin position="612"/>
        <end position="623"/>
    </location>
</feature>
<sequence length="1279" mass="139092">MSLNGLDAQNIYDAYQAAIAEAGGWFLLRYVNRDSVELLSRGKNGVHEARNAIAKYEEQSPLYGLIIYRRRKVLIKYIPEGTSRLLQARTAVHFQDVLERYSPYETLLEITQADGLNDTSLASSFPLHTASPSASSSRLHEISEDGEDTGNAGKGIRGQNNSGQIFGTRQYKMERRVDQLMRPSDRPTPSIYVSSETSGRTTSPLSGVTKPSLSQYLVREDSGGRSISSITSPVPSPYSDYGGSNGGSDLSAANEVDPMSKPQVPVQDVNASNPLAQNAVVQEQSRVAELPSLPSRSSARQSSNASDASTMRREIASVKSDELTHANPPSTESKADAPSETSPGIDDLVRAFPVHTEKAPYDEPFDFSYLDKPKVKLAPRMVSPDKAKRPSMSSISTLPAAFRSKPDQIRPKSHGPATLTHAQVISSYPAPPPIPIQAEYTPRPISRGSVKSMSSQKSTSMTPDKLRLMKALELRKRQLRKSNPQLQMPPLADDAPELPRLVAPVIEEVQPEVNEEKRTLAPTEGMNGYAANKKPDSGIEMNYEQHNHKQPLEPRNEQSVQGESMPQATSPPQKETQVPEDESEPPMEVTKVGSEVPEAKAPLSEPTLSNPSSARQSARMSRQSLKRLETSPETPTMAAEPDTNSVPKAVLPFAGLRDPPSTDSPTLGRPAPEPSFTTSREHLLTDVPSIITTASSRPPSSSGQNEAGSEPHVVETPTEERSALDQLEHGDNLDIPPQSPKRKGSDLAKRRRGIVEPLHIAVERHNMSDGDLSDDEFLEELKSATLHEAKPMSVSKSPGPGAQFFPRRPSNQSMASKASASESPQKSSTVNSTVRNSPDVSPESVQPPATRELTGSPESYRSPHAVHSSTLDRSEGVPILRRQVSDGITRRIQALAEQSSRDTSPNAVRVPTRPITPESELNSFIANDRRAPARSPTARTGSYRARRPTGDRVSAMPIAPSQSETSAPVWSTSQDVSSNRDSVSVRARIVRPQSTSYGQPQAEEGASAEPNTLQESRIEISHRRGIPTPTSVSQAFLPPLETSVPKNEPAPSSNNRRDSTESRILNSVRRRSYGRNKGLPPPPLTGIDAVPTVNYPPPPPSSTGVSFFDDSPAVAPAATSRTSRFFKRMSNIGGNSKRRSIAAQSVGSSVASPTERTGSAAERDRSDMPPGVVVGDLNVQFPDTLLWKRRALSLSETGHLFLSAASSEHTRASLPPKRYHLSEFKAPYTPDLDRAEMPWSIWLEFVTYDGGVLQVACEDAMGQRQVLRLLGGYWKAWVG</sequence>
<dbReference type="EMBL" id="NAJO01000009">
    <property type="protein sequence ID" value="OQO10277.1"/>
    <property type="molecule type" value="Genomic_DNA"/>
</dbReference>
<feature type="compositionally biased region" description="Low complexity" evidence="1">
    <location>
        <begin position="449"/>
        <end position="462"/>
    </location>
</feature>
<dbReference type="AlphaFoldDB" id="A0A1V8TFW5"/>